<dbReference type="PANTHER" id="PTHR47245">
    <property type="entry name" value="PEPTIDYLPROLYL ISOMERASE"/>
    <property type="match status" value="1"/>
</dbReference>
<dbReference type="Gene3D" id="3.10.50.40">
    <property type="match status" value="1"/>
</dbReference>
<protein>
    <recommendedName>
        <fullName evidence="3">peptidylprolyl isomerase</fullName>
        <ecNumber evidence="3">5.2.1.8</ecNumber>
    </recommendedName>
</protein>
<keyword evidence="9" id="KW-1185">Reference proteome</keyword>
<dbReference type="SUPFAM" id="SSF109998">
    <property type="entry name" value="Triger factor/SurA peptide-binding domain-like"/>
    <property type="match status" value="1"/>
</dbReference>
<accession>A0ABS9K158</accession>
<evidence type="ECO:0000256" key="2">
    <source>
        <dbReference type="ARBA" id="ARBA00007656"/>
    </source>
</evidence>
<evidence type="ECO:0000259" key="7">
    <source>
        <dbReference type="PROSITE" id="PS50198"/>
    </source>
</evidence>
<evidence type="ECO:0000256" key="6">
    <source>
        <dbReference type="PROSITE-ProRule" id="PRU00278"/>
    </source>
</evidence>
<dbReference type="NCBIfam" id="TIGR02933">
    <property type="entry name" value="nifM_nitrog"/>
    <property type="match status" value="1"/>
</dbReference>
<dbReference type="PANTHER" id="PTHR47245:SF2">
    <property type="entry name" value="PEPTIDYL-PROLYL CIS-TRANS ISOMERASE HP_0175-RELATED"/>
    <property type="match status" value="1"/>
</dbReference>
<comment type="similarity">
    <text evidence="2">Belongs to the PpiC/parvulin rotamase family.</text>
</comment>
<comment type="caution">
    <text evidence="8">The sequence shown here is derived from an EMBL/GenBank/DDBJ whole genome shotgun (WGS) entry which is preliminary data.</text>
</comment>
<dbReference type="EC" id="5.2.1.8" evidence="3"/>
<dbReference type="PROSITE" id="PS01096">
    <property type="entry name" value="PPIC_PPIASE_1"/>
    <property type="match status" value="1"/>
</dbReference>
<feature type="domain" description="PpiC" evidence="7">
    <location>
        <begin position="135"/>
        <end position="233"/>
    </location>
</feature>
<dbReference type="Pfam" id="PF00639">
    <property type="entry name" value="Rotamase"/>
    <property type="match status" value="1"/>
</dbReference>
<proteinExistence type="inferred from homology"/>
<evidence type="ECO:0000256" key="3">
    <source>
        <dbReference type="ARBA" id="ARBA00013194"/>
    </source>
</evidence>
<evidence type="ECO:0000313" key="9">
    <source>
        <dbReference type="Proteomes" id="UP001165384"/>
    </source>
</evidence>
<evidence type="ECO:0000256" key="4">
    <source>
        <dbReference type="ARBA" id="ARBA00023110"/>
    </source>
</evidence>
<comment type="catalytic activity">
    <reaction evidence="1">
        <text>[protein]-peptidylproline (omega=180) = [protein]-peptidylproline (omega=0)</text>
        <dbReference type="Rhea" id="RHEA:16237"/>
        <dbReference type="Rhea" id="RHEA-COMP:10747"/>
        <dbReference type="Rhea" id="RHEA-COMP:10748"/>
        <dbReference type="ChEBI" id="CHEBI:83833"/>
        <dbReference type="ChEBI" id="CHEBI:83834"/>
        <dbReference type="EC" id="5.2.1.8"/>
    </reaction>
</comment>
<organism evidence="8 9">
    <name type="scientific">Dechloromonas hankyongensis</name>
    <dbReference type="NCBI Taxonomy" id="2908002"/>
    <lineage>
        <taxon>Bacteria</taxon>
        <taxon>Pseudomonadati</taxon>
        <taxon>Pseudomonadota</taxon>
        <taxon>Betaproteobacteria</taxon>
        <taxon>Rhodocyclales</taxon>
        <taxon>Azonexaceae</taxon>
        <taxon>Dechloromonas</taxon>
    </lineage>
</organism>
<dbReference type="InterPro" id="IPR023058">
    <property type="entry name" value="PPIase_PpiC_CS"/>
</dbReference>
<dbReference type="InterPro" id="IPR027304">
    <property type="entry name" value="Trigger_fact/SurA_dom_sf"/>
</dbReference>
<dbReference type="InterPro" id="IPR050245">
    <property type="entry name" value="PrsA_foldase"/>
</dbReference>
<evidence type="ECO:0000256" key="1">
    <source>
        <dbReference type="ARBA" id="ARBA00000971"/>
    </source>
</evidence>
<gene>
    <name evidence="8" type="primary">nifM</name>
    <name evidence="8" type="ORF">LZ012_07825</name>
</gene>
<reference evidence="8" key="1">
    <citation type="submission" date="2022-01" db="EMBL/GenBank/DDBJ databases">
        <authorList>
            <person name="Jo J.-H."/>
            <person name="Im W.-T."/>
        </authorList>
    </citation>
    <scope>NUCLEOTIDE SEQUENCE</scope>
    <source>
        <strain evidence="8">XY25</strain>
    </source>
</reference>
<dbReference type="InterPro" id="IPR046357">
    <property type="entry name" value="PPIase_dom_sf"/>
</dbReference>
<evidence type="ECO:0000313" key="8">
    <source>
        <dbReference type="EMBL" id="MCG2576901.1"/>
    </source>
</evidence>
<name>A0ABS9K158_9RHOO</name>
<sequence>MQALGYLELKLSWELFQKGPEALSEPERHRLDGVARKQDSIEQSILASAAAANVVVPAATLANRIGEIRQRYPAQDEFAHDLERSGLTMADLEQAVERDLRVEAVLEKVASAVPAVSLVDAEIYYRLHPEAFDRPEARRLRHILITFNNDSEKEKALLTLEGLRSKLKDPEAFAAAALRDSQCPTAMEGGMLGVVKHEQLYAALEPAAFALNVGEISAVLESPIGLHIIRCDEILPNGMLPFAEVGARIVERLTDKRRREAQRDWIKAQVGKNLGKKKEAEAS</sequence>
<dbReference type="RefSeq" id="WP_275709307.1">
    <property type="nucleotide sequence ID" value="NZ_JAKLTN010000001.1"/>
</dbReference>
<dbReference type="SUPFAM" id="SSF54534">
    <property type="entry name" value="FKBP-like"/>
    <property type="match status" value="1"/>
</dbReference>
<dbReference type="PROSITE" id="PS50198">
    <property type="entry name" value="PPIC_PPIASE_2"/>
    <property type="match status" value="1"/>
</dbReference>
<keyword evidence="5 6" id="KW-0413">Isomerase</keyword>
<keyword evidence="4 6" id="KW-0697">Rotamase</keyword>
<dbReference type="Proteomes" id="UP001165384">
    <property type="component" value="Unassembled WGS sequence"/>
</dbReference>
<dbReference type="InterPro" id="IPR000297">
    <property type="entry name" value="PPIase_PpiC"/>
</dbReference>
<dbReference type="InterPro" id="IPR014282">
    <property type="entry name" value="Nitrogen_fix_NifM"/>
</dbReference>
<dbReference type="EMBL" id="JAKLTN010000001">
    <property type="protein sequence ID" value="MCG2576901.1"/>
    <property type="molecule type" value="Genomic_DNA"/>
</dbReference>
<evidence type="ECO:0000256" key="5">
    <source>
        <dbReference type="ARBA" id="ARBA00023235"/>
    </source>
</evidence>